<dbReference type="Pfam" id="PF01885">
    <property type="entry name" value="PTS_2-RNA"/>
    <property type="match status" value="1"/>
</dbReference>
<dbReference type="PANTHER" id="PTHR12684:SF2">
    <property type="entry name" value="TRNA 2'-PHOSPHOTRANSFERASE 1"/>
    <property type="match status" value="1"/>
</dbReference>
<proteinExistence type="inferred from homology"/>
<reference evidence="8" key="1">
    <citation type="journal article" date="2016" name="Nat. Commun.">
        <title>The Gonium pectorale genome demonstrates co-option of cell cycle regulation during the evolution of multicellularity.</title>
        <authorList>
            <person name="Hanschen E.R."/>
            <person name="Marriage T.N."/>
            <person name="Ferris P.J."/>
            <person name="Hamaji T."/>
            <person name="Toyoda A."/>
            <person name="Fujiyama A."/>
            <person name="Neme R."/>
            <person name="Noguchi H."/>
            <person name="Minakuchi Y."/>
            <person name="Suzuki M."/>
            <person name="Kawai-Toyooka H."/>
            <person name="Smith D.R."/>
            <person name="Sparks H."/>
            <person name="Anderson J."/>
            <person name="Bakaric R."/>
            <person name="Luria V."/>
            <person name="Karger A."/>
            <person name="Kirschner M.W."/>
            <person name="Durand P.M."/>
            <person name="Michod R.E."/>
            <person name="Nozaki H."/>
            <person name="Olson B.J."/>
        </authorList>
    </citation>
    <scope>NUCLEOTIDE SEQUENCE [LARGE SCALE GENOMIC DNA]</scope>
    <source>
        <strain evidence="8">NIES-2863</strain>
    </source>
</reference>
<dbReference type="EMBL" id="LSYV01000071">
    <property type="protein sequence ID" value="KXZ44296.1"/>
    <property type="molecule type" value="Genomic_DNA"/>
</dbReference>
<comment type="function">
    <text evidence="1">Catalyzes the last step of tRNA splicing, the transfer of the splice junction 2'-phosphate from ligated tRNA to NAD to produce ADP-ribose 1''-2'' cyclic phosphate.</text>
</comment>
<keyword evidence="5" id="KW-0520">NAD</keyword>
<comment type="similarity">
    <text evidence="2">Belongs to the KptA/TPT1 family.</text>
</comment>
<dbReference type="AlphaFoldDB" id="A0A150G345"/>
<dbReference type="Proteomes" id="UP000075714">
    <property type="component" value="Unassembled WGS sequence"/>
</dbReference>
<name>A0A150G345_GONPE</name>
<dbReference type="OrthoDB" id="419694at2759"/>
<evidence type="ECO:0000256" key="3">
    <source>
        <dbReference type="ARBA" id="ARBA00012007"/>
    </source>
</evidence>
<evidence type="ECO:0000256" key="6">
    <source>
        <dbReference type="ARBA" id="ARBA00047949"/>
    </source>
</evidence>
<comment type="catalytic activity">
    <reaction evidence="6">
        <text>2'-phospho-[ligated tRNA] + NAD(+) = mature tRNA + ADP-alpha-D-ribose 1'',2''-cyclic phosphate + nicotinamide</text>
        <dbReference type="Rhea" id="RHEA:23324"/>
        <dbReference type="Rhea" id="RHEA-COMP:11106"/>
        <dbReference type="Rhea" id="RHEA-COMP:11107"/>
        <dbReference type="ChEBI" id="CHEBI:17154"/>
        <dbReference type="ChEBI" id="CHEBI:57540"/>
        <dbReference type="ChEBI" id="CHEBI:76596"/>
        <dbReference type="ChEBI" id="CHEBI:82883"/>
        <dbReference type="ChEBI" id="CHEBI:85027"/>
        <dbReference type="EC" id="2.7.1.160"/>
    </reaction>
</comment>
<dbReference type="PANTHER" id="PTHR12684">
    <property type="entry name" value="PUTATIVE PHOSPHOTRANSFERASE"/>
    <property type="match status" value="1"/>
</dbReference>
<dbReference type="InterPro" id="IPR042081">
    <property type="entry name" value="RNA_2'-PTrans_C"/>
</dbReference>
<dbReference type="SUPFAM" id="SSF56399">
    <property type="entry name" value="ADP-ribosylation"/>
    <property type="match status" value="1"/>
</dbReference>
<dbReference type="Gene3D" id="3.20.170.30">
    <property type="match status" value="1"/>
</dbReference>
<gene>
    <name evidence="7" type="ORF">GPECTOR_70g527</name>
</gene>
<dbReference type="Gene3D" id="1.10.10.970">
    <property type="entry name" value="RNA 2'-phosphotransferase, Tpt1/KptA family, N-terminal domain"/>
    <property type="match status" value="1"/>
</dbReference>
<evidence type="ECO:0000313" key="8">
    <source>
        <dbReference type="Proteomes" id="UP000075714"/>
    </source>
</evidence>
<evidence type="ECO:0000256" key="4">
    <source>
        <dbReference type="ARBA" id="ARBA00022679"/>
    </source>
</evidence>
<sequence length="196" mass="21977">MKRKANDDMNVRISKDMSRLLRHKPPPGAMDAAGWISLPVLLRHLKHSPTEAQLRQVVESCEKKRFVLDDSVTPPRIRAAQGHTVELAEAVLEPVEDANKVPVAVHVTSNSSWEAIKSSGQLLRMKRTHIHFATQPHHMRKNKWAEVFLRLDVQAALEAGHKLSMSSNGVLLCEGPMPVELVSKVELDDLPEGWSR</sequence>
<evidence type="ECO:0000256" key="2">
    <source>
        <dbReference type="ARBA" id="ARBA00009836"/>
    </source>
</evidence>
<dbReference type="InterPro" id="IPR002745">
    <property type="entry name" value="Ptrans_KptA/Tpt1"/>
</dbReference>
<dbReference type="GO" id="GO:0006388">
    <property type="term" value="P:tRNA splicing, via endonucleolytic cleavage and ligation"/>
    <property type="evidence" value="ECO:0007669"/>
    <property type="project" value="TreeGrafter"/>
</dbReference>
<evidence type="ECO:0000313" key="7">
    <source>
        <dbReference type="EMBL" id="KXZ44296.1"/>
    </source>
</evidence>
<dbReference type="STRING" id="33097.A0A150G345"/>
<evidence type="ECO:0000256" key="1">
    <source>
        <dbReference type="ARBA" id="ARBA00003343"/>
    </source>
</evidence>
<organism evidence="7 8">
    <name type="scientific">Gonium pectorale</name>
    <name type="common">Green alga</name>
    <dbReference type="NCBI Taxonomy" id="33097"/>
    <lineage>
        <taxon>Eukaryota</taxon>
        <taxon>Viridiplantae</taxon>
        <taxon>Chlorophyta</taxon>
        <taxon>core chlorophytes</taxon>
        <taxon>Chlorophyceae</taxon>
        <taxon>CS clade</taxon>
        <taxon>Chlamydomonadales</taxon>
        <taxon>Volvocaceae</taxon>
        <taxon>Gonium</taxon>
    </lineage>
</organism>
<accession>A0A150G345</accession>
<dbReference type="EC" id="2.7.1.160" evidence="3"/>
<comment type="caution">
    <text evidence="7">The sequence shown here is derived from an EMBL/GenBank/DDBJ whole genome shotgun (WGS) entry which is preliminary data.</text>
</comment>
<evidence type="ECO:0000256" key="5">
    <source>
        <dbReference type="ARBA" id="ARBA00023027"/>
    </source>
</evidence>
<dbReference type="GO" id="GO:0000215">
    <property type="term" value="F:tRNA 2'-phosphotransferase activity"/>
    <property type="evidence" value="ECO:0007669"/>
    <property type="project" value="UniProtKB-EC"/>
</dbReference>
<keyword evidence="4" id="KW-0808">Transferase</keyword>
<keyword evidence="8" id="KW-1185">Reference proteome</keyword>
<dbReference type="InterPro" id="IPR042080">
    <property type="entry name" value="RNA_2'-PTrans_N"/>
</dbReference>
<protein>
    <recommendedName>
        <fullName evidence="3">2'-phosphotransferase</fullName>
        <ecNumber evidence="3">2.7.1.160</ecNumber>
    </recommendedName>
</protein>